<proteinExistence type="predicted"/>
<evidence type="ECO:0000313" key="3">
    <source>
        <dbReference type="Proteomes" id="UP000078476"/>
    </source>
</evidence>
<dbReference type="EMBL" id="LUUI01000150">
    <property type="protein sequence ID" value="OAI10722.1"/>
    <property type="molecule type" value="Genomic_DNA"/>
</dbReference>
<gene>
    <name evidence="2" type="ORF">A1359_15785</name>
</gene>
<organism evidence="2 3">
    <name type="scientific">Methylomonas lenta</name>
    <dbReference type="NCBI Taxonomy" id="980561"/>
    <lineage>
        <taxon>Bacteria</taxon>
        <taxon>Pseudomonadati</taxon>
        <taxon>Pseudomonadota</taxon>
        <taxon>Gammaproteobacteria</taxon>
        <taxon>Methylococcales</taxon>
        <taxon>Methylococcaceae</taxon>
        <taxon>Methylomonas</taxon>
    </lineage>
</organism>
<evidence type="ECO:0000256" key="1">
    <source>
        <dbReference type="SAM" id="MobiDB-lite"/>
    </source>
</evidence>
<comment type="caution">
    <text evidence="2">The sequence shown here is derived from an EMBL/GenBank/DDBJ whole genome shotgun (WGS) entry which is preliminary data.</text>
</comment>
<feature type="compositionally biased region" description="Basic and acidic residues" evidence="1">
    <location>
        <begin position="76"/>
        <end position="89"/>
    </location>
</feature>
<feature type="compositionally biased region" description="Basic and acidic residues" evidence="1">
    <location>
        <begin position="105"/>
        <end position="117"/>
    </location>
</feature>
<dbReference type="Proteomes" id="UP000078476">
    <property type="component" value="Unassembled WGS sequence"/>
</dbReference>
<dbReference type="AlphaFoldDB" id="A0A177MYJ8"/>
<dbReference type="STRING" id="980561.A1359_15785"/>
<feature type="region of interest" description="Disordered" evidence="1">
    <location>
        <begin position="76"/>
        <end position="124"/>
    </location>
</feature>
<sequence length="151" mass="17443">MLNSTNYKTQGRSLELEEFLSRVKPATRRSKLEPYLNDLRRLRELGYTLSQMQSYLAAKEIHATIQTISAYLKKKDEVQPSKNPDHEVKPQPPERLSTSIEETPEDQHKGGTSDDSTHFNPSELRNILDEEIDLDALAKIGKEQHRKRKKT</sequence>
<reference evidence="2 3" key="1">
    <citation type="submission" date="2016-03" db="EMBL/GenBank/DDBJ databases">
        <authorList>
            <person name="Ploux O."/>
        </authorList>
    </citation>
    <scope>NUCLEOTIDE SEQUENCE [LARGE SCALE GENOMIC DNA]</scope>
    <source>
        <strain evidence="2 3">R-45370</strain>
    </source>
</reference>
<keyword evidence="3" id="KW-1185">Reference proteome</keyword>
<name>A0A177MYJ8_9GAMM</name>
<protein>
    <submittedName>
        <fullName evidence="2">Uncharacterized protein</fullName>
    </submittedName>
</protein>
<evidence type="ECO:0000313" key="2">
    <source>
        <dbReference type="EMBL" id="OAI10722.1"/>
    </source>
</evidence>
<accession>A0A177MYJ8</accession>